<gene>
    <name evidence="2" type="primary">PLEST010482</name>
    <name evidence="2" type="ORF">PLESTB_001768000</name>
</gene>
<evidence type="ECO:0008006" key="4">
    <source>
        <dbReference type="Google" id="ProtNLM"/>
    </source>
</evidence>
<feature type="compositionally biased region" description="Basic and acidic residues" evidence="1">
    <location>
        <begin position="392"/>
        <end position="405"/>
    </location>
</feature>
<sequence length="411" mass="41441">MDLLTGYGSDASDDEHNHTPVSGSACAPPGALQTAVHKQQLPAQQPQHRHHPPAPSQPKMAPDVGGIAGGGGASSGLLARLPQPSATTSGLQGLPPPSGGDARGPGPRKVVSMQLPFRKELLAAALDSDDEDEPAAKRVKATGAKSRLMDFLPPPKHDTGAVRALGAAPARERPAKATGSAAGSASAAAASRSAAAGAGGGGGDHLPADFFAGGATEPLGNEAYRVRDDGGGGASATYYDASTGAYPYDTYGGSYDQSAYYAHDYGSAAAAGPLPSAAAAGGRGATTAGPAAPAGPEDLIAEALRAEQERASKRGGGGGGGVKLVEINAKELTAMDPAAREAANSARDALGPEYALSLRRSAAPFEGSKMARRKHQIGTLLFNARMQELEHMEKRTAGQKSKAETAAKYGW</sequence>
<dbReference type="InterPro" id="IPR018800">
    <property type="entry name" value="PRCC"/>
</dbReference>
<feature type="compositionally biased region" description="Low complexity" evidence="1">
    <location>
        <begin position="37"/>
        <end position="46"/>
    </location>
</feature>
<protein>
    <recommendedName>
        <fullName evidence="4">Mitotic checkpoint regulator, MAD2B-interacting-domain-containing protein</fullName>
    </recommendedName>
</protein>
<reference evidence="2 3" key="1">
    <citation type="journal article" date="2023" name="Commun. Biol.">
        <title>Reorganization of the ancestral sex-determining regions during the evolution of trioecy in Pleodorina starrii.</title>
        <authorList>
            <person name="Takahashi K."/>
            <person name="Suzuki S."/>
            <person name="Kawai-Toyooka H."/>
            <person name="Yamamoto K."/>
            <person name="Hamaji T."/>
            <person name="Ootsuki R."/>
            <person name="Yamaguchi H."/>
            <person name="Kawachi M."/>
            <person name="Higashiyama T."/>
            <person name="Nozaki H."/>
        </authorList>
    </citation>
    <scope>NUCLEOTIDE SEQUENCE [LARGE SCALE GENOMIC DNA]</scope>
    <source>
        <strain evidence="2 3">NIES-4479</strain>
    </source>
</reference>
<keyword evidence="3" id="KW-1185">Reference proteome</keyword>
<dbReference type="Proteomes" id="UP001165080">
    <property type="component" value="Unassembled WGS sequence"/>
</dbReference>
<comment type="caution">
    <text evidence="2">The sequence shown here is derived from an EMBL/GenBank/DDBJ whole genome shotgun (WGS) entry which is preliminary data.</text>
</comment>
<evidence type="ECO:0000313" key="2">
    <source>
        <dbReference type="EMBL" id="GLC61544.1"/>
    </source>
</evidence>
<organism evidence="2 3">
    <name type="scientific">Pleodorina starrii</name>
    <dbReference type="NCBI Taxonomy" id="330485"/>
    <lineage>
        <taxon>Eukaryota</taxon>
        <taxon>Viridiplantae</taxon>
        <taxon>Chlorophyta</taxon>
        <taxon>core chlorophytes</taxon>
        <taxon>Chlorophyceae</taxon>
        <taxon>CS clade</taxon>
        <taxon>Chlamydomonadales</taxon>
        <taxon>Volvocaceae</taxon>
        <taxon>Pleodorina</taxon>
    </lineage>
</organism>
<accession>A0A9W6F9P1</accession>
<evidence type="ECO:0000256" key="1">
    <source>
        <dbReference type="SAM" id="MobiDB-lite"/>
    </source>
</evidence>
<feature type="region of interest" description="Disordered" evidence="1">
    <location>
        <begin position="392"/>
        <end position="411"/>
    </location>
</feature>
<dbReference type="GO" id="GO:0005634">
    <property type="term" value="C:nucleus"/>
    <property type="evidence" value="ECO:0007669"/>
    <property type="project" value="TreeGrafter"/>
</dbReference>
<feature type="region of interest" description="Disordered" evidence="1">
    <location>
        <begin position="1"/>
        <end position="113"/>
    </location>
</feature>
<dbReference type="PANTHER" id="PTHR13621:SF2">
    <property type="entry name" value="PROLINE-RICH PROTEIN PRCC"/>
    <property type="match status" value="1"/>
</dbReference>
<dbReference type="OrthoDB" id="206969at2759"/>
<dbReference type="Pfam" id="PF10253">
    <property type="entry name" value="PRCC"/>
    <property type="match status" value="1"/>
</dbReference>
<dbReference type="AlphaFoldDB" id="A0A9W6F9P1"/>
<dbReference type="PANTHER" id="PTHR13621">
    <property type="entry name" value="PROLINE-RICH PROTEIN PRCC"/>
    <property type="match status" value="1"/>
</dbReference>
<evidence type="ECO:0000313" key="3">
    <source>
        <dbReference type="Proteomes" id="UP001165080"/>
    </source>
</evidence>
<proteinExistence type="predicted"/>
<dbReference type="EMBL" id="BRXU01000047">
    <property type="protein sequence ID" value="GLC61544.1"/>
    <property type="molecule type" value="Genomic_DNA"/>
</dbReference>
<name>A0A9W6F9P1_9CHLO</name>